<evidence type="ECO:0000259" key="2">
    <source>
        <dbReference type="Pfam" id="PF04909"/>
    </source>
</evidence>
<dbReference type="EMBL" id="AWFH01000002">
    <property type="protein sequence ID" value="KCZ64634.1"/>
    <property type="molecule type" value="Genomic_DNA"/>
</dbReference>
<dbReference type="eggNOG" id="COG2159">
    <property type="taxonomic scope" value="Bacteria"/>
</dbReference>
<dbReference type="STRING" id="1280948.HY36_12375"/>
<name>A0A059E9M6_9PROT</name>
<reference evidence="3 4" key="1">
    <citation type="journal article" date="2014" name="Antonie Van Leeuwenhoek">
        <title>Hyphomonas beringensis sp. nov. and Hyphomonas chukchiensis sp. nov., isolated from surface seawater of the Bering Sea and Chukchi Sea.</title>
        <authorList>
            <person name="Li C."/>
            <person name="Lai Q."/>
            <person name="Li G."/>
            <person name="Dong C."/>
            <person name="Wang J."/>
            <person name="Liao Y."/>
            <person name="Shao Z."/>
        </authorList>
    </citation>
    <scope>NUCLEOTIDE SEQUENCE [LARGE SCALE GENOMIC DNA]</scope>
    <source>
        <strain evidence="3 4">22II1-22F38</strain>
    </source>
</reference>
<dbReference type="GO" id="GO:0016831">
    <property type="term" value="F:carboxy-lyase activity"/>
    <property type="evidence" value="ECO:0007669"/>
    <property type="project" value="InterPro"/>
</dbReference>
<proteinExistence type="predicted"/>
<sequence length="304" mass="33077">MRCGSNVEATLMIGDRPFRQLDDRSWDLARRLTDMDRDGVDVQVLSPMPELLSYWLDLAGAEIICDHVNAQIAGMVSASPSRFTGLGALPLQNPAGSGRYLERIRSEFGLIGVEIGSNINGHLLGERMFDPFWEAAESLNMAVFVHALHPVATKSLDVTPTYTAFAGFPIDVAMSAASMMLNGTLQRYPKLRVAFSHGGGALTAILGRLDRGWTATGGYGIEGLEAPSIQAARFFYDSNVYDAHGLSSLATGMAPGHVFAGTDYPYLIQQEELDAYLRATHLGQQALDDLREGAARRFLNTTFD</sequence>
<gene>
    <name evidence="3" type="ORF">HY36_12375</name>
</gene>
<dbReference type="PANTHER" id="PTHR21240:SF28">
    <property type="entry name" value="ISO-OROTATE DECARBOXYLASE (EUROFUNG)"/>
    <property type="match status" value="1"/>
</dbReference>
<dbReference type="GO" id="GO:0016787">
    <property type="term" value="F:hydrolase activity"/>
    <property type="evidence" value="ECO:0007669"/>
    <property type="project" value="InterPro"/>
</dbReference>
<feature type="domain" description="Amidohydrolase-related" evidence="2">
    <location>
        <begin position="22"/>
        <end position="300"/>
    </location>
</feature>
<evidence type="ECO:0000313" key="4">
    <source>
        <dbReference type="Proteomes" id="UP000024547"/>
    </source>
</evidence>
<dbReference type="InterPro" id="IPR032465">
    <property type="entry name" value="ACMSD"/>
</dbReference>
<organism evidence="3 4">
    <name type="scientific">Hyphomonas atlantica</name>
    <dbReference type="NCBI Taxonomy" id="1280948"/>
    <lineage>
        <taxon>Bacteria</taxon>
        <taxon>Pseudomonadati</taxon>
        <taxon>Pseudomonadota</taxon>
        <taxon>Alphaproteobacteria</taxon>
        <taxon>Hyphomonadales</taxon>
        <taxon>Hyphomonadaceae</taxon>
        <taxon>Hyphomonas</taxon>
    </lineage>
</organism>
<evidence type="ECO:0000313" key="3">
    <source>
        <dbReference type="EMBL" id="KCZ64634.1"/>
    </source>
</evidence>
<dbReference type="Gene3D" id="3.20.20.140">
    <property type="entry name" value="Metal-dependent hydrolases"/>
    <property type="match status" value="1"/>
</dbReference>
<evidence type="ECO:0000256" key="1">
    <source>
        <dbReference type="ARBA" id="ARBA00023239"/>
    </source>
</evidence>
<dbReference type="PATRIC" id="fig|1280948.3.peg.709"/>
<dbReference type="SUPFAM" id="SSF51556">
    <property type="entry name" value="Metallo-dependent hydrolases"/>
    <property type="match status" value="1"/>
</dbReference>
<dbReference type="Pfam" id="PF04909">
    <property type="entry name" value="Amidohydro_2"/>
    <property type="match status" value="1"/>
</dbReference>
<keyword evidence="4" id="KW-1185">Reference proteome</keyword>
<keyword evidence="1" id="KW-0456">Lyase</keyword>
<dbReference type="InterPro" id="IPR032466">
    <property type="entry name" value="Metal_Hydrolase"/>
</dbReference>
<dbReference type="AlphaFoldDB" id="A0A059E9M6"/>
<accession>A0A059E9M6</accession>
<dbReference type="InterPro" id="IPR006680">
    <property type="entry name" value="Amidohydro-rel"/>
</dbReference>
<comment type="caution">
    <text evidence="3">The sequence shown here is derived from an EMBL/GenBank/DDBJ whole genome shotgun (WGS) entry which is preliminary data.</text>
</comment>
<dbReference type="GO" id="GO:0019748">
    <property type="term" value="P:secondary metabolic process"/>
    <property type="evidence" value="ECO:0007669"/>
    <property type="project" value="TreeGrafter"/>
</dbReference>
<dbReference type="PANTHER" id="PTHR21240">
    <property type="entry name" value="2-AMINO-3-CARBOXYLMUCONATE-6-SEMIALDEHYDE DECARBOXYLASE"/>
    <property type="match status" value="1"/>
</dbReference>
<dbReference type="Proteomes" id="UP000024547">
    <property type="component" value="Unassembled WGS sequence"/>
</dbReference>
<protein>
    <recommendedName>
        <fullName evidence="2">Amidohydrolase-related domain-containing protein</fullName>
    </recommendedName>
</protein>
<dbReference type="GO" id="GO:0005737">
    <property type="term" value="C:cytoplasm"/>
    <property type="evidence" value="ECO:0007669"/>
    <property type="project" value="TreeGrafter"/>
</dbReference>